<dbReference type="EC" id="2.6.1.17" evidence="6"/>
<dbReference type="InterPro" id="IPR015421">
    <property type="entry name" value="PyrdxlP-dep_Trfase_major"/>
</dbReference>
<dbReference type="Gene3D" id="3.90.1150.10">
    <property type="entry name" value="Aspartate Aminotransferase, domain 1"/>
    <property type="match status" value="1"/>
</dbReference>
<dbReference type="GO" id="GO:0009016">
    <property type="term" value="F:succinyldiaminopimelate transaminase activity"/>
    <property type="evidence" value="ECO:0007669"/>
    <property type="project" value="UniProtKB-EC"/>
</dbReference>
<evidence type="ECO:0000256" key="2">
    <source>
        <dbReference type="ARBA" id="ARBA00022576"/>
    </source>
</evidence>
<feature type="domain" description="Aminotransferase class I/classII large" evidence="5">
    <location>
        <begin position="127"/>
        <end position="459"/>
    </location>
</feature>
<dbReference type="PANTHER" id="PTHR42832:SF3">
    <property type="entry name" value="L-GLUTAMINE--4-(METHYLSULFANYL)-2-OXOBUTANOATE AMINOTRANSFERASE"/>
    <property type="match status" value="1"/>
</dbReference>
<dbReference type="Pfam" id="PF00155">
    <property type="entry name" value="Aminotran_1_2"/>
    <property type="match status" value="1"/>
</dbReference>
<evidence type="ECO:0000259" key="5">
    <source>
        <dbReference type="Pfam" id="PF00155"/>
    </source>
</evidence>
<dbReference type="NCBIfam" id="TIGR03539">
    <property type="entry name" value="DapC_actino"/>
    <property type="match status" value="1"/>
</dbReference>
<dbReference type="SUPFAM" id="SSF53383">
    <property type="entry name" value="PLP-dependent transferases"/>
    <property type="match status" value="1"/>
</dbReference>
<evidence type="ECO:0000313" key="6">
    <source>
        <dbReference type="EMBL" id="THV31504.1"/>
    </source>
</evidence>
<dbReference type="AlphaFoldDB" id="A0A4S8PU52"/>
<dbReference type="CDD" id="cd00609">
    <property type="entry name" value="AAT_like"/>
    <property type="match status" value="1"/>
</dbReference>
<dbReference type="InterPro" id="IPR015424">
    <property type="entry name" value="PyrdxlP-dep_Trfase"/>
</dbReference>
<feature type="compositionally biased region" description="Basic residues" evidence="4">
    <location>
        <begin position="39"/>
        <end position="61"/>
    </location>
</feature>
<organism evidence="6 7">
    <name type="scientific">Glycomyces paridis</name>
    <dbReference type="NCBI Taxonomy" id="2126555"/>
    <lineage>
        <taxon>Bacteria</taxon>
        <taxon>Bacillati</taxon>
        <taxon>Actinomycetota</taxon>
        <taxon>Actinomycetes</taxon>
        <taxon>Glycomycetales</taxon>
        <taxon>Glycomycetaceae</taxon>
        <taxon>Glycomyces</taxon>
    </lineage>
</organism>
<name>A0A4S8PU52_9ACTN</name>
<dbReference type="PANTHER" id="PTHR42832">
    <property type="entry name" value="AMINO ACID AMINOTRANSFERASE"/>
    <property type="match status" value="1"/>
</dbReference>
<proteinExistence type="predicted"/>
<evidence type="ECO:0000256" key="1">
    <source>
        <dbReference type="ARBA" id="ARBA00001933"/>
    </source>
</evidence>
<evidence type="ECO:0000256" key="4">
    <source>
        <dbReference type="SAM" id="MobiDB-lite"/>
    </source>
</evidence>
<sequence length="460" mass="50337">MPGRLHLRRQPEALHPPRRVRGLRCLRTGVPGRGDLLRGRRPRRVGPVHQGRSRLLRRPGQPRRGLQGRQDRQRRPLRGRAARERGVAAMALRRLHSASPARRLPRFPWDRMAPYRERAAAHPGGLVDLTVGAPVDEVPAAIRRALDAASAAPGYPTVAGPPELRGAMRSWLHRHTGVGEDVAVLPTVGSKELVANLPFQLGIGPGEIVAYPEIAYPTYEIGAILAKAEALPVADPREAAGSRLRLVWINYPTNPTGETASVDHLRELVRWARESGVVLASDECYLTLGWDEERPPVSVLDPRVNDGDLTGLLAAHSLSKRSNLAGYRSAFLAGDPALIADLLELRRHAGFMVPWAVQQATIAALHDESHAIEQRARYERRRTVLRGAVEAAGFRVDHSEAGLYLWATRGEDCWTTVEALAERGILAAAGEFYGAKGGRHVRLSLTATDEAIADAADRLA</sequence>
<dbReference type="Proteomes" id="UP000305792">
    <property type="component" value="Unassembled WGS sequence"/>
</dbReference>
<keyword evidence="2 6" id="KW-0032">Aminotransferase</keyword>
<comment type="caution">
    <text evidence="6">The sequence shown here is derived from an EMBL/GenBank/DDBJ whole genome shotgun (WGS) entry which is preliminary data.</text>
</comment>
<dbReference type="GO" id="GO:0030170">
    <property type="term" value="F:pyridoxal phosphate binding"/>
    <property type="evidence" value="ECO:0007669"/>
    <property type="project" value="InterPro"/>
</dbReference>
<dbReference type="Gene3D" id="3.40.640.10">
    <property type="entry name" value="Type I PLP-dependent aspartate aminotransferase-like (Major domain)"/>
    <property type="match status" value="1"/>
</dbReference>
<dbReference type="InterPro" id="IPR050881">
    <property type="entry name" value="LL-DAP_aminotransferase"/>
</dbReference>
<keyword evidence="7" id="KW-1185">Reference proteome</keyword>
<dbReference type="InterPro" id="IPR004839">
    <property type="entry name" value="Aminotransferase_I/II_large"/>
</dbReference>
<dbReference type="InterPro" id="IPR015422">
    <property type="entry name" value="PyrdxlP-dep_Trfase_small"/>
</dbReference>
<keyword evidence="3 6" id="KW-0808">Transferase</keyword>
<comment type="cofactor">
    <cofactor evidence="1">
        <name>pyridoxal 5'-phosphate</name>
        <dbReference type="ChEBI" id="CHEBI:597326"/>
    </cofactor>
</comment>
<feature type="region of interest" description="Disordered" evidence="4">
    <location>
        <begin position="28"/>
        <end position="84"/>
    </location>
</feature>
<dbReference type="OrthoDB" id="9813612at2"/>
<reference evidence="6 7" key="1">
    <citation type="journal article" date="2018" name="Int. J. Syst. Evol. Microbiol.">
        <title>Glycomyces paridis sp. nov., isolated from the medicinal plant Paris polyphylla.</title>
        <authorList>
            <person name="Fang X.M."/>
            <person name="Bai J.L."/>
            <person name="Su J."/>
            <person name="Zhao L.L."/>
            <person name="Liu H.Y."/>
            <person name="Ma B.P."/>
            <person name="Zhang Y.Q."/>
            <person name="Yu L.Y."/>
        </authorList>
    </citation>
    <scope>NUCLEOTIDE SEQUENCE [LARGE SCALE GENOMIC DNA]</scope>
    <source>
        <strain evidence="6 7">CPCC 204357</strain>
    </source>
</reference>
<gene>
    <name evidence="6" type="ORF">E9998_03845</name>
</gene>
<protein>
    <submittedName>
        <fullName evidence="6">Succinyldiaminopimelate transaminase</fullName>
        <ecNumber evidence="6">2.6.1.17</ecNumber>
    </submittedName>
</protein>
<evidence type="ECO:0000313" key="7">
    <source>
        <dbReference type="Proteomes" id="UP000305792"/>
    </source>
</evidence>
<dbReference type="EMBL" id="STGX01000002">
    <property type="protein sequence ID" value="THV31504.1"/>
    <property type="molecule type" value="Genomic_DNA"/>
</dbReference>
<dbReference type="InterPro" id="IPR019880">
    <property type="entry name" value="OxyQ"/>
</dbReference>
<evidence type="ECO:0000256" key="3">
    <source>
        <dbReference type="ARBA" id="ARBA00022679"/>
    </source>
</evidence>
<accession>A0A4S8PU52</accession>